<dbReference type="AlphaFoldDB" id="A0AAV2GQH2"/>
<name>A0AAV2GQH2_9ROSI</name>
<gene>
    <name evidence="2" type="ORF">LTRI10_LOCUS52250</name>
</gene>
<reference evidence="2 3" key="1">
    <citation type="submission" date="2024-04" db="EMBL/GenBank/DDBJ databases">
        <authorList>
            <person name="Fracassetti M."/>
        </authorList>
    </citation>
    <scope>NUCLEOTIDE SEQUENCE [LARGE SCALE GENOMIC DNA]</scope>
</reference>
<accession>A0AAV2GQH2</accession>
<evidence type="ECO:0000313" key="3">
    <source>
        <dbReference type="Proteomes" id="UP001497516"/>
    </source>
</evidence>
<keyword evidence="3" id="KW-1185">Reference proteome</keyword>
<evidence type="ECO:0000313" key="2">
    <source>
        <dbReference type="EMBL" id="CAL1412995.1"/>
    </source>
</evidence>
<dbReference type="EMBL" id="OZ034822">
    <property type="protein sequence ID" value="CAL1412995.1"/>
    <property type="molecule type" value="Genomic_DNA"/>
</dbReference>
<evidence type="ECO:0000256" key="1">
    <source>
        <dbReference type="SAM" id="MobiDB-lite"/>
    </source>
</evidence>
<proteinExistence type="predicted"/>
<sequence>MQKADILLGRPWQLDRRVIHDGSENSYTLKHDGKKIKLKPMSPDEVYADLKTMEERRNEGKGDRAQLWVQGRLGFNFMSLRKLQEALPELEPAAYNKPDSSRVKRVAKPAALSTTMRENRSTKSLQKVPLRLKEWK</sequence>
<organism evidence="2 3">
    <name type="scientific">Linum trigynum</name>
    <dbReference type="NCBI Taxonomy" id="586398"/>
    <lineage>
        <taxon>Eukaryota</taxon>
        <taxon>Viridiplantae</taxon>
        <taxon>Streptophyta</taxon>
        <taxon>Embryophyta</taxon>
        <taxon>Tracheophyta</taxon>
        <taxon>Spermatophyta</taxon>
        <taxon>Magnoliopsida</taxon>
        <taxon>eudicotyledons</taxon>
        <taxon>Gunneridae</taxon>
        <taxon>Pentapetalae</taxon>
        <taxon>rosids</taxon>
        <taxon>fabids</taxon>
        <taxon>Malpighiales</taxon>
        <taxon>Linaceae</taxon>
        <taxon>Linum</taxon>
    </lineage>
</organism>
<feature type="region of interest" description="Disordered" evidence="1">
    <location>
        <begin position="95"/>
        <end position="136"/>
    </location>
</feature>
<protein>
    <submittedName>
        <fullName evidence="2">Uncharacterized protein</fullName>
    </submittedName>
</protein>
<dbReference type="Proteomes" id="UP001497516">
    <property type="component" value="Chromosome 9"/>
</dbReference>